<dbReference type="EMBL" id="JALLBG020000272">
    <property type="protein sequence ID" value="KAL3757184.1"/>
    <property type="molecule type" value="Genomic_DNA"/>
</dbReference>
<name>A0ABD3M377_9STRA</name>
<comment type="caution">
    <text evidence="1">The sequence shown here is derived from an EMBL/GenBank/DDBJ whole genome shotgun (WGS) entry which is preliminary data.</text>
</comment>
<reference evidence="1 2" key="1">
    <citation type="submission" date="2024-10" db="EMBL/GenBank/DDBJ databases">
        <title>Updated reference genomes for cyclostephanoid diatoms.</title>
        <authorList>
            <person name="Roberts W.R."/>
            <person name="Alverson A.J."/>
        </authorList>
    </citation>
    <scope>NUCLEOTIDE SEQUENCE [LARGE SCALE GENOMIC DNA]</scope>
    <source>
        <strain evidence="1 2">AJA232-27</strain>
    </source>
</reference>
<gene>
    <name evidence="1" type="ORF">ACHAWU_004616</name>
</gene>
<evidence type="ECO:0000313" key="1">
    <source>
        <dbReference type="EMBL" id="KAL3757184.1"/>
    </source>
</evidence>
<dbReference type="Proteomes" id="UP001530293">
    <property type="component" value="Unassembled WGS sequence"/>
</dbReference>
<sequence length="313" mass="34964">MPRRQSKRDDNDNITDVEHEIAQEECVEVKLESREEEILRRLGIIHLENKVTRPRYSNDETDAMILKQAGVKLYNVDDCEASGKDQRDEDEVSEEKWSKPLSVKEAEILRSAGVTLLENTPISYDEDSYCHKLDCATIATAAITVGESTVNSTYAEKELLRRLKKGWSTTGEKCLDCGLPIICKSKGNKLLECVICGVVGGEDNFNPDMEATSLDVDEPTIGTVEEMEIPGILHVGTFVSTIGHDYESHYSEQPLVGTSSTEKETNEMDSMYTEELGRRLFDGWEISTSKCTQCNKRLVSEFDGAPCICLICG</sequence>
<organism evidence="1 2">
    <name type="scientific">Discostella pseudostelligera</name>
    <dbReference type="NCBI Taxonomy" id="259834"/>
    <lineage>
        <taxon>Eukaryota</taxon>
        <taxon>Sar</taxon>
        <taxon>Stramenopiles</taxon>
        <taxon>Ochrophyta</taxon>
        <taxon>Bacillariophyta</taxon>
        <taxon>Coscinodiscophyceae</taxon>
        <taxon>Thalassiosirophycidae</taxon>
        <taxon>Stephanodiscales</taxon>
        <taxon>Stephanodiscaceae</taxon>
        <taxon>Discostella</taxon>
    </lineage>
</organism>
<keyword evidence="2" id="KW-1185">Reference proteome</keyword>
<dbReference type="AlphaFoldDB" id="A0ABD3M377"/>
<accession>A0ABD3M377</accession>
<protein>
    <submittedName>
        <fullName evidence="1">Uncharacterized protein</fullName>
    </submittedName>
</protein>
<evidence type="ECO:0000313" key="2">
    <source>
        <dbReference type="Proteomes" id="UP001530293"/>
    </source>
</evidence>
<proteinExistence type="predicted"/>